<dbReference type="RefSeq" id="WP_093181367.1">
    <property type="nucleotide sequence ID" value="NZ_FMYH01000001.1"/>
</dbReference>
<gene>
    <name evidence="1" type="ORF">SAMN05216410_1123</name>
</gene>
<dbReference type="InterPro" id="IPR013783">
    <property type="entry name" value="Ig-like_fold"/>
</dbReference>
<dbReference type="SUPFAM" id="SSF48371">
    <property type="entry name" value="ARM repeat"/>
    <property type="match status" value="1"/>
</dbReference>
<dbReference type="Proteomes" id="UP000199039">
    <property type="component" value="Unassembled WGS sequence"/>
</dbReference>
<dbReference type="GO" id="GO:0005975">
    <property type="term" value="P:carbohydrate metabolic process"/>
    <property type="evidence" value="ECO:0007669"/>
    <property type="project" value="UniProtKB-ARBA"/>
</dbReference>
<dbReference type="InterPro" id="IPR016024">
    <property type="entry name" value="ARM-type_fold"/>
</dbReference>
<evidence type="ECO:0000313" key="2">
    <source>
        <dbReference type="Proteomes" id="UP000199039"/>
    </source>
</evidence>
<dbReference type="OrthoDB" id="9797162at2"/>
<sequence length="372" mass="40100">MPTADELLGTDVAELLHRVIATAAPGEPLLELARAAGLLPGLTLRERTDLLSAALLGDLPGSFATLDTTLRRTLADPRLSGWMVWPVTEAVATRALADADPVAFDDALALLADLTGRLTAEFAIRPLLAHDLPRALATIRTWTDHPDEHVRRLASEGTRRFLPWGTRVPALMADPHATLTILDALYRDESDYVRRSVANHLNDLSRHDPAVVVEVARRWLAAPDASTERLVRHALRTLVKAGNPGALELLGFAPAPGAVVDGPALAATVVQVGEVLAFTATVRNTGSEPARLVIDYVVHHRKANGTQTAKVFKITTTTLQPGEHLAVDRRHSFKVISTRRYHPGEHAIELQVNGVASGRASFVLLAQQTPSA</sequence>
<dbReference type="STRING" id="1814289.SAMN05216410_1123"/>
<proteinExistence type="predicted"/>
<dbReference type="AlphaFoldDB" id="A0A1G6HNI3"/>
<keyword evidence="2" id="KW-1185">Reference proteome</keyword>
<name>A0A1G6HNI3_9MICO</name>
<organism evidence="1 2">
    <name type="scientific">Sanguibacter gelidistatuariae</name>
    <dbReference type="NCBI Taxonomy" id="1814289"/>
    <lineage>
        <taxon>Bacteria</taxon>
        <taxon>Bacillati</taxon>
        <taxon>Actinomycetota</taxon>
        <taxon>Actinomycetes</taxon>
        <taxon>Micrococcales</taxon>
        <taxon>Sanguibacteraceae</taxon>
        <taxon>Sanguibacter</taxon>
    </lineage>
</organism>
<accession>A0A1G6HNI3</accession>
<dbReference type="InterPro" id="IPR014825">
    <property type="entry name" value="DNA_alkylation"/>
</dbReference>
<dbReference type="Gene3D" id="2.60.40.10">
    <property type="entry name" value="Immunoglobulins"/>
    <property type="match status" value="1"/>
</dbReference>
<protein>
    <submittedName>
        <fullName evidence="1">Conserved repeat domain-containing protein</fullName>
    </submittedName>
</protein>
<evidence type="ECO:0000313" key="1">
    <source>
        <dbReference type="EMBL" id="SDB95016.1"/>
    </source>
</evidence>
<dbReference type="Pfam" id="PF08713">
    <property type="entry name" value="DNA_alkylation"/>
    <property type="match status" value="1"/>
</dbReference>
<reference evidence="1 2" key="1">
    <citation type="submission" date="2016-09" db="EMBL/GenBank/DDBJ databases">
        <authorList>
            <person name="Capua I."/>
            <person name="De Benedictis P."/>
            <person name="Joannis T."/>
            <person name="Lombin L.H."/>
            <person name="Cattoli G."/>
        </authorList>
    </citation>
    <scope>NUCLEOTIDE SEQUENCE [LARGE SCALE GENOMIC DNA]</scope>
    <source>
        <strain evidence="1 2">ISLP-3</strain>
    </source>
</reference>
<dbReference type="Gene3D" id="1.25.40.290">
    <property type="entry name" value="ARM repeat domains"/>
    <property type="match status" value="1"/>
</dbReference>
<dbReference type="EMBL" id="FMYH01000001">
    <property type="protein sequence ID" value="SDB95016.1"/>
    <property type="molecule type" value="Genomic_DNA"/>
</dbReference>